<dbReference type="RefSeq" id="WP_126792151.1">
    <property type="nucleotide sequence ID" value="NZ_CP060720.1"/>
</dbReference>
<gene>
    <name evidence="3" type="ORF">CBF28_03865</name>
</gene>
<protein>
    <recommendedName>
        <fullName evidence="2">DUF4767 domain-containing protein</fullName>
    </recommendedName>
</protein>
<evidence type="ECO:0000259" key="2">
    <source>
        <dbReference type="Pfam" id="PF15983"/>
    </source>
</evidence>
<dbReference type="PROSITE" id="PS51257">
    <property type="entry name" value="PROKAR_LIPOPROTEIN"/>
    <property type="match status" value="1"/>
</dbReference>
<comment type="caution">
    <text evidence="3">The sequence shown here is derived from an EMBL/GenBank/DDBJ whole genome shotgun (WGS) entry which is preliminary data.</text>
</comment>
<organism evidence="3 4">
    <name type="scientific">Vagococcus carniphilus</name>
    <dbReference type="NCBI Taxonomy" id="218144"/>
    <lineage>
        <taxon>Bacteria</taxon>
        <taxon>Bacillati</taxon>
        <taxon>Bacillota</taxon>
        <taxon>Bacilli</taxon>
        <taxon>Lactobacillales</taxon>
        <taxon>Enterococcaceae</taxon>
        <taxon>Vagococcus</taxon>
    </lineage>
</organism>
<dbReference type="Pfam" id="PF15983">
    <property type="entry name" value="DUF4767"/>
    <property type="match status" value="1"/>
</dbReference>
<dbReference type="OrthoDB" id="2149782at2"/>
<dbReference type="AlphaFoldDB" id="A0A430B768"/>
<keyword evidence="4" id="KW-1185">Reference proteome</keyword>
<evidence type="ECO:0000313" key="3">
    <source>
        <dbReference type="EMBL" id="RSU16097.1"/>
    </source>
</evidence>
<evidence type="ECO:0000256" key="1">
    <source>
        <dbReference type="SAM" id="MobiDB-lite"/>
    </source>
</evidence>
<dbReference type="GeneID" id="95581406"/>
<reference evidence="3 4" key="1">
    <citation type="submission" date="2017-05" db="EMBL/GenBank/DDBJ databases">
        <title>Vagococcus spp. assemblies.</title>
        <authorList>
            <person name="Gulvik C.A."/>
        </authorList>
    </citation>
    <scope>NUCLEOTIDE SEQUENCE [LARGE SCALE GENOMIC DNA]</scope>
    <source>
        <strain evidence="3 4">SS1714</strain>
    </source>
</reference>
<evidence type="ECO:0000313" key="4">
    <source>
        <dbReference type="Proteomes" id="UP000288028"/>
    </source>
</evidence>
<name>A0A430B768_9ENTE</name>
<sequence length="388" mass="44257">MKRKGIFLAMIVGLVLLVGCQNRNNQYEQSMHKAKEAIIEKKFDQAEDFVALAIESKEADTLAKNYQVQLKAYQEGLKLKKAKKLDEAKAKFTEVTKVKVGSEKLVEYAKKELADLTKETEKDSKNKKENKKKEETKLWTKEQSAKLADFMASWGQTMDQEYQAYNPQKNVDLYGIQLPQGVLDGQMGMGVDGEKVTIEWSEDGSGSADYQLVEVYSDADTQPYLKKHVYFFAFKNGEGRVYVTQQNQGNPENVLYFKETENQALKTGFANLLSQQKKNNSEATKESSTTKTSLRERLNGTYYNESTNEAVFSIDDSFYRDIQSEKDYPIDQVTINDQVTITWDIEKFEEKYGPRSAGPGPQPFIYKVKSTSDEIVLEDMMGQTLIKK</sequence>
<feature type="region of interest" description="Disordered" evidence="1">
    <location>
        <begin position="117"/>
        <end position="137"/>
    </location>
</feature>
<proteinExistence type="predicted"/>
<dbReference type="InterPro" id="IPR031927">
    <property type="entry name" value="DUF4767"/>
</dbReference>
<accession>A0A430B768</accession>
<dbReference type="EMBL" id="NGKB01000003">
    <property type="protein sequence ID" value="RSU16097.1"/>
    <property type="molecule type" value="Genomic_DNA"/>
</dbReference>
<feature type="domain" description="DUF4767" evidence="2">
    <location>
        <begin position="137"/>
        <end position="272"/>
    </location>
</feature>
<dbReference type="Proteomes" id="UP000288028">
    <property type="component" value="Unassembled WGS sequence"/>
</dbReference>